<keyword evidence="5" id="KW-0479">Metal-binding</keyword>
<dbReference type="Gene3D" id="3.90.79.20">
    <property type="match status" value="1"/>
</dbReference>
<dbReference type="InterPro" id="IPR020084">
    <property type="entry name" value="NUDIX_hydrolase_CS"/>
</dbReference>
<dbReference type="NCBIfam" id="NF001299">
    <property type="entry name" value="PRK00241.1"/>
    <property type="match status" value="1"/>
</dbReference>
<dbReference type="EMBL" id="BAAAFD010000015">
    <property type="protein sequence ID" value="GAA0859851.1"/>
    <property type="molecule type" value="Genomic_DNA"/>
</dbReference>
<comment type="similarity">
    <text evidence="3">Belongs to the Nudix hydrolase family. NudC subfamily.</text>
</comment>
<evidence type="ECO:0000256" key="2">
    <source>
        <dbReference type="ARBA" id="ARBA00001947"/>
    </source>
</evidence>
<dbReference type="InterPro" id="IPR015376">
    <property type="entry name" value="Znr_NADH_PPase"/>
</dbReference>
<evidence type="ECO:0000256" key="5">
    <source>
        <dbReference type="ARBA" id="ARBA00022723"/>
    </source>
</evidence>
<dbReference type="PROSITE" id="PS51462">
    <property type="entry name" value="NUDIX"/>
    <property type="match status" value="1"/>
</dbReference>
<dbReference type="PANTHER" id="PTHR42904">
    <property type="entry name" value="NUDIX HYDROLASE, NUDC SUBFAMILY"/>
    <property type="match status" value="1"/>
</dbReference>
<feature type="domain" description="Nudix hydrolase" evidence="10">
    <location>
        <begin position="198"/>
        <end position="322"/>
    </location>
</feature>
<dbReference type="InterPro" id="IPR000086">
    <property type="entry name" value="NUDIX_hydrolase_dom"/>
</dbReference>
<protein>
    <recommendedName>
        <fullName evidence="4">NAD(+) diphosphatase</fullName>
        <ecNumber evidence="4">3.6.1.22</ecNumber>
    </recommendedName>
</protein>
<keyword evidence="7" id="KW-0460">Magnesium</keyword>
<comment type="caution">
    <text evidence="11">The sequence shown here is derived from an EMBL/GenBank/DDBJ whole genome shotgun (WGS) entry which is preliminary data.</text>
</comment>
<dbReference type="InterPro" id="IPR050241">
    <property type="entry name" value="NAD-cap_RNA_hydrolase_NudC"/>
</dbReference>
<evidence type="ECO:0000256" key="3">
    <source>
        <dbReference type="ARBA" id="ARBA00009595"/>
    </source>
</evidence>
<evidence type="ECO:0000256" key="9">
    <source>
        <dbReference type="ARBA" id="ARBA00023679"/>
    </source>
</evidence>
<keyword evidence="8" id="KW-0520">NAD</keyword>
<gene>
    <name evidence="11" type="primary">nudC</name>
    <name evidence="11" type="ORF">GCM10009114_34920</name>
</gene>
<dbReference type="PANTHER" id="PTHR42904:SF6">
    <property type="entry name" value="NAD-CAPPED RNA HYDROLASE NUDT12"/>
    <property type="match status" value="1"/>
</dbReference>
<evidence type="ECO:0000256" key="1">
    <source>
        <dbReference type="ARBA" id="ARBA00001946"/>
    </source>
</evidence>
<proteinExistence type="inferred from homology"/>
<dbReference type="SUPFAM" id="SSF55811">
    <property type="entry name" value="Nudix"/>
    <property type="match status" value="2"/>
</dbReference>
<dbReference type="PROSITE" id="PS00893">
    <property type="entry name" value="NUDIX_BOX"/>
    <property type="match status" value="1"/>
</dbReference>
<dbReference type="Proteomes" id="UP001500359">
    <property type="component" value="Unassembled WGS sequence"/>
</dbReference>
<comment type="catalytic activity">
    <reaction evidence="9">
        <text>a 5'-end NAD(+)-phospho-ribonucleoside in mRNA + H2O = a 5'-end phospho-adenosine-phospho-ribonucleoside in mRNA + beta-nicotinamide D-ribonucleotide + 2 H(+)</text>
        <dbReference type="Rhea" id="RHEA:60876"/>
        <dbReference type="Rhea" id="RHEA-COMP:15698"/>
        <dbReference type="Rhea" id="RHEA-COMP:15719"/>
        <dbReference type="ChEBI" id="CHEBI:14649"/>
        <dbReference type="ChEBI" id="CHEBI:15377"/>
        <dbReference type="ChEBI" id="CHEBI:15378"/>
        <dbReference type="ChEBI" id="CHEBI:144029"/>
        <dbReference type="ChEBI" id="CHEBI:144051"/>
    </reaction>
    <physiologicalReaction direction="left-to-right" evidence="9">
        <dbReference type="Rhea" id="RHEA:60877"/>
    </physiologicalReaction>
</comment>
<evidence type="ECO:0000256" key="8">
    <source>
        <dbReference type="ARBA" id="ARBA00023027"/>
    </source>
</evidence>
<evidence type="ECO:0000256" key="4">
    <source>
        <dbReference type="ARBA" id="ARBA00012381"/>
    </source>
</evidence>
<dbReference type="InterPro" id="IPR015797">
    <property type="entry name" value="NUDIX_hydrolase-like_dom_sf"/>
</dbReference>
<evidence type="ECO:0000256" key="6">
    <source>
        <dbReference type="ARBA" id="ARBA00022801"/>
    </source>
</evidence>
<dbReference type="EC" id="3.6.1.22" evidence="4"/>
<comment type="cofactor">
    <cofactor evidence="1">
        <name>Mg(2+)</name>
        <dbReference type="ChEBI" id="CHEBI:18420"/>
    </cofactor>
</comment>
<keyword evidence="12" id="KW-1185">Reference proteome</keyword>
<dbReference type="CDD" id="cd03429">
    <property type="entry name" value="NUDIX_NADH_pyrophosphatase_Nudt13"/>
    <property type="match status" value="1"/>
</dbReference>
<dbReference type="Pfam" id="PF09296">
    <property type="entry name" value="NUDIX-like"/>
    <property type="match status" value="1"/>
</dbReference>
<dbReference type="Pfam" id="PF09297">
    <property type="entry name" value="Zn_ribbon_NUD"/>
    <property type="match status" value="1"/>
</dbReference>
<dbReference type="InterPro" id="IPR049734">
    <property type="entry name" value="NudC-like_C"/>
</dbReference>
<evidence type="ECO:0000256" key="7">
    <source>
        <dbReference type="ARBA" id="ARBA00022842"/>
    </source>
</evidence>
<name>A0ABP3X2N9_9ALTE</name>
<evidence type="ECO:0000313" key="12">
    <source>
        <dbReference type="Proteomes" id="UP001500359"/>
    </source>
</evidence>
<dbReference type="Pfam" id="PF00293">
    <property type="entry name" value="NUDIX"/>
    <property type="match status" value="1"/>
</dbReference>
<comment type="cofactor">
    <cofactor evidence="2">
        <name>Zn(2+)</name>
        <dbReference type="ChEBI" id="CHEBI:29105"/>
    </cofactor>
</comment>
<reference evidence="12" key="1">
    <citation type="journal article" date="2019" name="Int. J. Syst. Evol. Microbiol.">
        <title>The Global Catalogue of Microorganisms (GCM) 10K type strain sequencing project: providing services to taxonomists for standard genome sequencing and annotation.</title>
        <authorList>
            <consortium name="The Broad Institute Genomics Platform"/>
            <consortium name="The Broad Institute Genome Sequencing Center for Infectious Disease"/>
            <person name="Wu L."/>
            <person name="Ma J."/>
        </authorList>
    </citation>
    <scope>NUCLEOTIDE SEQUENCE [LARGE SCALE GENOMIC DNA]</scope>
    <source>
        <strain evidence="12">JCM 15896</strain>
    </source>
</reference>
<keyword evidence="6" id="KW-0378">Hydrolase</keyword>
<evidence type="ECO:0000313" key="11">
    <source>
        <dbReference type="EMBL" id="GAA0859851.1"/>
    </source>
</evidence>
<organism evidence="11 12">
    <name type="scientific">Aliiglaciecola litoralis</name>
    <dbReference type="NCBI Taxonomy" id="582857"/>
    <lineage>
        <taxon>Bacteria</taxon>
        <taxon>Pseudomonadati</taxon>
        <taxon>Pseudomonadota</taxon>
        <taxon>Gammaproteobacteria</taxon>
        <taxon>Alteromonadales</taxon>
        <taxon>Alteromonadaceae</taxon>
        <taxon>Aliiglaciecola</taxon>
    </lineage>
</organism>
<accession>A0ABP3X2N9</accession>
<dbReference type="Gene3D" id="3.90.79.10">
    <property type="entry name" value="Nucleoside Triphosphate Pyrophosphohydrolase"/>
    <property type="match status" value="1"/>
</dbReference>
<dbReference type="InterPro" id="IPR015375">
    <property type="entry name" value="NADH_PPase-like_N"/>
</dbReference>
<sequence>MTGSHCSTGIRFTKLCRALFVQTAEIGSATQSTGVNSDVITILGICYLCLLKETLDRIMLIDIEKIDDMKQAHWIIFTGDRVVANKQQSELIAASWQELSIVHHYHDQIISLGEHQGLPCFAIDVGKEQLELEDYETMSLRGVFLSQNEPLFLAIARAWQWILFRRTHRFCGQCGSAMNQVDWEMATHCHTCNHRCYPRISPCIIVAIRKQNKILLAQGKAQKERKMFSILAGFVESGESLEQAVHREVFEEVGIKIKNLQYFNSQPWPFPHSLMMGFLAEHDSGEIEVDGNEILEAHWYDIDEMPSIPPNISIAGKLIAETVKRIAK</sequence>
<evidence type="ECO:0000259" key="10">
    <source>
        <dbReference type="PROSITE" id="PS51462"/>
    </source>
</evidence>